<keyword evidence="2" id="KW-1185">Reference proteome</keyword>
<protein>
    <submittedName>
        <fullName evidence="1">Uncharacterized protein</fullName>
    </submittedName>
</protein>
<evidence type="ECO:0000313" key="2">
    <source>
        <dbReference type="Proteomes" id="UP001151760"/>
    </source>
</evidence>
<dbReference type="EMBL" id="BQNB010021194">
    <property type="protein sequence ID" value="GJU03862.1"/>
    <property type="molecule type" value="Genomic_DNA"/>
</dbReference>
<proteinExistence type="predicted"/>
<name>A0ABQ5IUF6_9ASTR</name>
<reference evidence="1" key="2">
    <citation type="submission" date="2022-01" db="EMBL/GenBank/DDBJ databases">
        <authorList>
            <person name="Yamashiro T."/>
            <person name="Shiraishi A."/>
            <person name="Satake H."/>
            <person name="Nakayama K."/>
        </authorList>
    </citation>
    <scope>NUCLEOTIDE SEQUENCE</scope>
</reference>
<dbReference type="Proteomes" id="UP001151760">
    <property type="component" value="Unassembled WGS sequence"/>
</dbReference>
<evidence type="ECO:0000313" key="1">
    <source>
        <dbReference type="EMBL" id="GJU03862.1"/>
    </source>
</evidence>
<comment type="caution">
    <text evidence="1">The sequence shown here is derived from an EMBL/GenBank/DDBJ whole genome shotgun (WGS) entry which is preliminary data.</text>
</comment>
<reference evidence="1" key="1">
    <citation type="journal article" date="2022" name="Int. J. Mol. Sci.">
        <title>Draft Genome of Tanacetum Coccineum: Genomic Comparison of Closely Related Tanacetum-Family Plants.</title>
        <authorList>
            <person name="Yamashiro T."/>
            <person name="Shiraishi A."/>
            <person name="Nakayama K."/>
            <person name="Satake H."/>
        </authorList>
    </citation>
    <scope>NUCLEOTIDE SEQUENCE</scope>
</reference>
<sequence>MARLPCMLPLLEELSHVVGSHLTQDQLLVLFDREVAEDVGRVRKYMRLAGGLRDSMRRRHNYIGELKVLKSCQHAIGTEKLLKRMQRRIWKKLPVYCRWRRKLS</sequence>
<gene>
    <name evidence="1" type="ORF">Tco_1114200</name>
</gene>
<accession>A0ABQ5IUF6</accession>
<organism evidence="1 2">
    <name type="scientific">Tanacetum coccineum</name>
    <dbReference type="NCBI Taxonomy" id="301880"/>
    <lineage>
        <taxon>Eukaryota</taxon>
        <taxon>Viridiplantae</taxon>
        <taxon>Streptophyta</taxon>
        <taxon>Embryophyta</taxon>
        <taxon>Tracheophyta</taxon>
        <taxon>Spermatophyta</taxon>
        <taxon>Magnoliopsida</taxon>
        <taxon>eudicotyledons</taxon>
        <taxon>Gunneridae</taxon>
        <taxon>Pentapetalae</taxon>
        <taxon>asterids</taxon>
        <taxon>campanulids</taxon>
        <taxon>Asterales</taxon>
        <taxon>Asteraceae</taxon>
        <taxon>Asteroideae</taxon>
        <taxon>Anthemideae</taxon>
        <taxon>Anthemidinae</taxon>
        <taxon>Tanacetum</taxon>
    </lineage>
</organism>